<feature type="region of interest" description="Disordered" evidence="1">
    <location>
        <begin position="148"/>
        <end position="194"/>
    </location>
</feature>
<evidence type="ECO:0008006" key="5">
    <source>
        <dbReference type="Google" id="ProtNLM"/>
    </source>
</evidence>
<keyword evidence="2" id="KW-0472">Membrane</keyword>
<organism evidence="3 4">
    <name type="scientific">Nocardia cyriacigeorgica</name>
    <dbReference type="NCBI Taxonomy" id="135487"/>
    <lineage>
        <taxon>Bacteria</taxon>
        <taxon>Bacillati</taxon>
        <taxon>Actinomycetota</taxon>
        <taxon>Actinomycetes</taxon>
        <taxon>Mycobacteriales</taxon>
        <taxon>Nocardiaceae</taxon>
        <taxon>Nocardia</taxon>
    </lineage>
</organism>
<dbReference type="RefSeq" id="WP_138450227.1">
    <property type="nucleotide sequence ID" value="NZ_VBUT01000008.1"/>
</dbReference>
<evidence type="ECO:0000313" key="4">
    <source>
        <dbReference type="Proteomes" id="UP000306378"/>
    </source>
</evidence>
<accession>A0A5R8NHX5</accession>
<feature type="transmembrane region" description="Helical" evidence="2">
    <location>
        <begin position="18"/>
        <end position="36"/>
    </location>
</feature>
<dbReference type="AlphaFoldDB" id="A0A5R8NHX5"/>
<sequence length="194" mass="20788">MNDSGTVLFAEPGGRWRAVAYGPALCLLILVLELATGSSPHWFALVFCGVLIAAFVALQVVAARRHVSVELTPETLRNGTETLPLDAIDAVLGEADEQSWDDEPWESARALGELSGVPRRRKGIGLRRTDGEVVQAWARDHRGLRAALTTALDERTPDPEPSPGDEPVAGSARSHGEAADPAPEQRPDENGADR</sequence>
<evidence type="ECO:0000313" key="3">
    <source>
        <dbReference type="EMBL" id="TLF75261.1"/>
    </source>
</evidence>
<reference evidence="3 4" key="1">
    <citation type="submission" date="2019-05" db="EMBL/GenBank/DDBJ databases">
        <title>Genomes sequences of two Nocardia cyriacigeorgica environmental isolates, type strains Nocardia asteroides ATCC 19247 and Nocardia cyriacigeorgica DSM 44484.</title>
        <authorList>
            <person name="Vautrin F."/>
            <person name="Bergeron E."/>
            <person name="Dubost A."/>
            <person name="Abrouk D."/>
            <person name="Rodriguez Nava V."/>
            <person name="Pujic P."/>
        </authorList>
    </citation>
    <scope>NUCLEOTIDE SEQUENCE [LARGE SCALE GENOMIC DNA]</scope>
    <source>
        <strain evidence="3 4">EML 446</strain>
    </source>
</reference>
<dbReference type="Proteomes" id="UP000306378">
    <property type="component" value="Unassembled WGS sequence"/>
</dbReference>
<gene>
    <name evidence="3" type="ORF">FEK34_21135</name>
</gene>
<keyword evidence="2" id="KW-0812">Transmembrane</keyword>
<evidence type="ECO:0000256" key="1">
    <source>
        <dbReference type="SAM" id="MobiDB-lite"/>
    </source>
</evidence>
<comment type="caution">
    <text evidence="3">The sequence shown here is derived from an EMBL/GenBank/DDBJ whole genome shotgun (WGS) entry which is preliminary data.</text>
</comment>
<name>A0A5R8NHX5_9NOCA</name>
<proteinExistence type="predicted"/>
<keyword evidence="2" id="KW-1133">Transmembrane helix</keyword>
<protein>
    <recommendedName>
        <fullName evidence="5">DUF3093 domain-containing protein</fullName>
    </recommendedName>
</protein>
<dbReference type="EMBL" id="VBUT01000008">
    <property type="protein sequence ID" value="TLF75261.1"/>
    <property type="molecule type" value="Genomic_DNA"/>
</dbReference>
<evidence type="ECO:0000256" key="2">
    <source>
        <dbReference type="SAM" id="Phobius"/>
    </source>
</evidence>
<feature type="transmembrane region" description="Helical" evidence="2">
    <location>
        <begin position="42"/>
        <end position="62"/>
    </location>
</feature>
<feature type="compositionally biased region" description="Basic and acidic residues" evidence="1">
    <location>
        <begin position="174"/>
        <end position="194"/>
    </location>
</feature>